<accession>A0A3D9H752</accession>
<evidence type="ECO:0000256" key="1">
    <source>
        <dbReference type="SAM" id="MobiDB-lite"/>
    </source>
</evidence>
<keyword evidence="3" id="KW-1185">Reference proteome</keyword>
<gene>
    <name evidence="2" type="ORF">DFQ10_102170</name>
</gene>
<dbReference type="Proteomes" id="UP000256980">
    <property type="component" value="Unassembled WGS sequence"/>
</dbReference>
<sequence length="233" mass="25996">MNLLKSALLAAVVSISHFSYSQKTSNQDSKFAVGFSTGLNRGLAFNVNFTALQPVETLPLHFRFGIGYTKLDPGNSADARRVFINNATNGVPEEKGKAFDYRLDFMWKTELLNLEESYLVFGPRYSSFTANFNYIGGNEDFDVTSKQFGLGIGAETQFKISEQFNLVAAVGLDYFFNNTLKGHDTSYSPDNDNVNPRNDNENNDTQFTFSDANKAIKQPSLMPRVLLGVVYKL</sequence>
<feature type="region of interest" description="Disordered" evidence="1">
    <location>
        <begin position="186"/>
        <end position="206"/>
    </location>
</feature>
<reference evidence="2 3" key="1">
    <citation type="submission" date="2018-07" db="EMBL/GenBank/DDBJ databases">
        <title>Genomic Encyclopedia of Type Strains, Phase III (KMG-III): the genomes of soil and plant-associated and newly described type strains.</title>
        <authorList>
            <person name="Whitman W."/>
        </authorList>
    </citation>
    <scope>NUCLEOTIDE SEQUENCE [LARGE SCALE GENOMIC DNA]</scope>
    <source>
        <strain evidence="2 3">CECT 7946</strain>
    </source>
</reference>
<evidence type="ECO:0000313" key="2">
    <source>
        <dbReference type="EMBL" id="RED45302.1"/>
    </source>
</evidence>
<organism evidence="2 3">
    <name type="scientific">Winogradskyella eximia</name>
    <dbReference type="NCBI Taxonomy" id="262006"/>
    <lineage>
        <taxon>Bacteria</taxon>
        <taxon>Pseudomonadati</taxon>
        <taxon>Bacteroidota</taxon>
        <taxon>Flavobacteriia</taxon>
        <taxon>Flavobacteriales</taxon>
        <taxon>Flavobacteriaceae</taxon>
        <taxon>Winogradskyella</taxon>
    </lineage>
</organism>
<dbReference type="RefSeq" id="WP_115816612.1">
    <property type="nucleotide sequence ID" value="NZ_QRDV01000002.1"/>
</dbReference>
<name>A0A3D9H752_9FLAO</name>
<dbReference type="AlphaFoldDB" id="A0A3D9H752"/>
<dbReference type="OrthoDB" id="1116846at2"/>
<proteinExistence type="predicted"/>
<evidence type="ECO:0000313" key="3">
    <source>
        <dbReference type="Proteomes" id="UP000256980"/>
    </source>
</evidence>
<comment type="caution">
    <text evidence="2">The sequence shown here is derived from an EMBL/GenBank/DDBJ whole genome shotgun (WGS) entry which is preliminary data.</text>
</comment>
<dbReference type="Gene3D" id="2.40.160.70">
    <property type="entry name" value="outer membrane protein from Thermus thermophilus HB27"/>
    <property type="match status" value="1"/>
</dbReference>
<evidence type="ECO:0008006" key="4">
    <source>
        <dbReference type="Google" id="ProtNLM"/>
    </source>
</evidence>
<dbReference type="EMBL" id="QRDV01000002">
    <property type="protein sequence ID" value="RED45302.1"/>
    <property type="molecule type" value="Genomic_DNA"/>
</dbReference>
<protein>
    <recommendedName>
        <fullName evidence="4">Outer membrane protein beta-barrel domain-containing protein</fullName>
    </recommendedName>
</protein>